<name>A0A0F7L7J3_9VIRU</name>
<accession>A0A0F7L7J3</accession>
<proteinExistence type="predicted"/>
<reference evidence="1" key="1">
    <citation type="journal article" date="2015" name="Front. Microbiol.">
        <title>Combining genomic sequencing methods to explore viral diversity and reveal potential virus-host interactions.</title>
        <authorList>
            <person name="Chow C.E."/>
            <person name="Winget D.M."/>
            <person name="White R.A.III."/>
            <person name="Hallam S.J."/>
            <person name="Suttle C.A."/>
        </authorList>
    </citation>
    <scope>NUCLEOTIDE SEQUENCE</scope>
    <source>
        <strain evidence="1">Anoxic2_4</strain>
    </source>
</reference>
<organism evidence="1">
    <name type="scientific">uncultured marine virus</name>
    <dbReference type="NCBI Taxonomy" id="186617"/>
    <lineage>
        <taxon>Viruses</taxon>
        <taxon>environmental samples</taxon>
    </lineage>
</organism>
<reference evidence="1" key="2">
    <citation type="submission" date="2015-03" db="EMBL/GenBank/DDBJ databases">
        <authorList>
            <person name="Chow C.-E.T."/>
            <person name="Winget D.M."/>
            <person name="White R.A.III."/>
            <person name="Hallam S.J."/>
            <person name="Suttle C.A."/>
        </authorList>
    </citation>
    <scope>NUCLEOTIDE SEQUENCE</scope>
    <source>
        <strain evidence="1">Anoxic2_4</strain>
    </source>
</reference>
<protein>
    <submittedName>
        <fullName evidence="1">Uncharacterized protein</fullName>
    </submittedName>
</protein>
<dbReference type="EMBL" id="KR029588">
    <property type="protein sequence ID" value="AKH46961.1"/>
    <property type="molecule type" value="Genomic_DNA"/>
</dbReference>
<evidence type="ECO:0000313" key="1">
    <source>
        <dbReference type="EMBL" id="AKH46961.1"/>
    </source>
</evidence>
<sequence length="67" mass="7773">MLSRTSQKNIEIRLRNSQKRLSLSFQSCPQRNTLGWLKLVVQRLALVLHLLLQVLETLSCCHSLDNK</sequence>